<evidence type="ECO:0000256" key="10">
    <source>
        <dbReference type="PROSITE-ProRule" id="PRU00886"/>
    </source>
</evidence>
<dbReference type="NCBIfam" id="TIGR00888">
    <property type="entry name" value="guaA_Nterm"/>
    <property type="match status" value="1"/>
</dbReference>
<evidence type="ECO:0000256" key="1">
    <source>
        <dbReference type="ARBA" id="ARBA00002332"/>
    </source>
</evidence>
<evidence type="ECO:0000313" key="12">
    <source>
        <dbReference type="EMBL" id="PVY95479.1"/>
    </source>
</evidence>
<dbReference type="InterPro" id="IPR022955">
    <property type="entry name" value="GMP_synthase"/>
</dbReference>
<dbReference type="NCBIfam" id="TIGR00884">
    <property type="entry name" value="guaA_Cterm"/>
    <property type="match status" value="1"/>
</dbReference>
<keyword evidence="7 9" id="KW-0067">ATP-binding</keyword>
<protein>
    <recommendedName>
        <fullName evidence="9">GMP synthase [glutamine-hydrolyzing]</fullName>
        <ecNumber evidence="9">6.3.5.2</ecNumber>
    </recommendedName>
    <alternativeName>
        <fullName evidence="9">GMP synthetase</fullName>
    </alternativeName>
    <alternativeName>
        <fullName evidence="9">Glutamine amidotransferase</fullName>
    </alternativeName>
</protein>
<dbReference type="InterPro" id="IPR025777">
    <property type="entry name" value="GMPS_ATP_PPase_dom"/>
</dbReference>
<dbReference type="Pfam" id="PF00117">
    <property type="entry name" value="GATase"/>
    <property type="match status" value="1"/>
</dbReference>
<evidence type="ECO:0000256" key="7">
    <source>
        <dbReference type="ARBA" id="ARBA00022840"/>
    </source>
</evidence>
<dbReference type="PANTHER" id="PTHR11922">
    <property type="entry name" value="GMP SYNTHASE-RELATED"/>
    <property type="match status" value="1"/>
</dbReference>
<dbReference type="GO" id="GO:0005829">
    <property type="term" value="C:cytosol"/>
    <property type="evidence" value="ECO:0007669"/>
    <property type="project" value="TreeGrafter"/>
</dbReference>
<dbReference type="HAMAP" id="MF_00344">
    <property type="entry name" value="GMP_synthase"/>
    <property type="match status" value="1"/>
</dbReference>
<dbReference type="Gene3D" id="3.40.50.620">
    <property type="entry name" value="HUPs"/>
    <property type="match status" value="1"/>
</dbReference>
<evidence type="ECO:0000313" key="13">
    <source>
        <dbReference type="Proteomes" id="UP000245793"/>
    </source>
</evidence>
<dbReference type="Pfam" id="PF02540">
    <property type="entry name" value="NAD_synthase"/>
    <property type="match status" value="1"/>
</dbReference>
<feature type="active site" evidence="9">
    <location>
        <position position="166"/>
    </location>
</feature>
<keyword evidence="13" id="KW-1185">Reference proteome</keyword>
<dbReference type="Gene3D" id="3.40.50.880">
    <property type="match status" value="1"/>
</dbReference>
<keyword evidence="4 9" id="KW-0547">Nucleotide-binding</keyword>
<feature type="active site" description="Nucleophile" evidence="9">
    <location>
        <position position="79"/>
    </location>
</feature>
<dbReference type="Proteomes" id="UP000245793">
    <property type="component" value="Unassembled WGS sequence"/>
</dbReference>
<dbReference type="CDD" id="cd01742">
    <property type="entry name" value="GATase1_GMP_Synthase"/>
    <property type="match status" value="1"/>
</dbReference>
<dbReference type="SUPFAM" id="SSF54810">
    <property type="entry name" value="GMP synthetase C-terminal dimerisation domain"/>
    <property type="match status" value="1"/>
</dbReference>
<dbReference type="CDD" id="cd01997">
    <property type="entry name" value="GMP_synthase_C"/>
    <property type="match status" value="1"/>
</dbReference>
<keyword evidence="8 9" id="KW-0315">Glutamine amidotransferase</keyword>
<feature type="active site" evidence="9">
    <location>
        <position position="168"/>
    </location>
</feature>
<keyword evidence="5 9" id="KW-0332">GMP biosynthesis</keyword>
<evidence type="ECO:0000256" key="8">
    <source>
        <dbReference type="ARBA" id="ARBA00022962"/>
    </source>
</evidence>
<gene>
    <name evidence="9" type="primary">guaA</name>
    <name evidence="12" type="ORF">C7381_1013</name>
</gene>
<sequence length="507" mass="57033">MSVIILDFKGQYSQLIARRVRDLGVFSKILPGDSPIDEIKNEKPEAIILTGGPDSVYEKDAIHPDEKLFEIGVPILGICYGAQLMGYMLGGNVQKADPSEAEYGKAIANYEESLLFDGLKSGAVWMSHTDFIDKLPEGFKPIAKTKNCNTAAIADESRKLYATQFHPEVNNTEHQQEIFKNFLFKIAKITPNWSSEDFIEKSIKEIREKIGDGNAILGLSGGVDSSVAAALVSKAIGDRLTCIFVDHGLLRMNEAEEVEKVFKEKFNVKFKKIDAKDRFLEKLKGVTEPERKRKIIGEEFIRVFEDAKKDAKDAKFLVQGTIYPDVVESGLKKGDVIKSHHNVGGLPEDVDFELVEPLRMLFKDEVRKVGRLLGLPDHMVDRHPFPGPGLAIRVIGEITEERLDILRRVDKIYIDMLHEYNLYGKIWQAFAVLPDIKTVGVQGDKRTYSYLAAIRAVRTTDAMTADAYPFDPEFLDEAQRRIINGVPEVNRVVYDITSKPPGTIEWE</sequence>
<dbReference type="InterPro" id="IPR017926">
    <property type="entry name" value="GATASE"/>
</dbReference>
<comment type="catalytic activity">
    <reaction evidence="9">
        <text>XMP + L-glutamine + ATP + H2O = GMP + L-glutamate + AMP + diphosphate + 2 H(+)</text>
        <dbReference type="Rhea" id="RHEA:11680"/>
        <dbReference type="ChEBI" id="CHEBI:15377"/>
        <dbReference type="ChEBI" id="CHEBI:15378"/>
        <dbReference type="ChEBI" id="CHEBI:29985"/>
        <dbReference type="ChEBI" id="CHEBI:30616"/>
        <dbReference type="ChEBI" id="CHEBI:33019"/>
        <dbReference type="ChEBI" id="CHEBI:57464"/>
        <dbReference type="ChEBI" id="CHEBI:58115"/>
        <dbReference type="ChEBI" id="CHEBI:58359"/>
        <dbReference type="ChEBI" id="CHEBI:456215"/>
        <dbReference type="EC" id="6.3.5.2"/>
    </reaction>
</comment>
<dbReference type="InterPro" id="IPR022310">
    <property type="entry name" value="NAD/GMP_synthase"/>
</dbReference>
<evidence type="ECO:0000256" key="4">
    <source>
        <dbReference type="ARBA" id="ARBA00022741"/>
    </source>
</evidence>
<dbReference type="FunFam" id="3.40.50.620:FF:000001">
    <property type="entry name" value="GMP synthase [glutamine-hydrolyzing]"/>
    <property type="match status" value="1"/>
</dbReference>
<feature type="binding site" evidence="10">
    <location>
        <begin position="220"/>
        <end position="226"/>
    </location>
    <ligand>
        <name>ATP</name>
        <dbReference type="ChEBI" id="CHEBI:30616"/>
    </ligand>
</feature>
<dbReference type="EMBL" id="QEKV01000001">
    <property type="protein sequence ID" value="PVY95479.1"/>
    <property type="molecule type" value="Genomic_DNA"/>
</dbReference>
<dbReference type="SUPFAM" id="SSF52317">
    <property type="entry name" value="Class I glutamine amidotransferase-like"/>
    <property type="match status" value="1"/>
</dbReference>
<reference evidence="12 13" key="1">
    <citation type="submission" date="2018-04" db="EMBL/GenBank/DDBJ databases">
        <title>Genomic Encyclopedia of Type Strains, Phase IV (KMG-IV): sequencing the most valuable type-strain genomes for metagenomic binning, comparative biology and taxonomic classification.</title>
        <authorList>
            <person name="Goeker M."/>
        </authorList>
    </citation>
    <scope>NUCLEOTIDE SEQUENCE [LARGE SCALE GENOMIC DNA]</scope>
    <source>
        <strain evidence="12 13">DSM 20705</strain>
    </source>
</reference>
<dbReference type="SUPFAM" id="SSF52402">
    <property type="entry name" value="Adenine nucleotide alpha hydrolases-like"/>
    <property type="match status" value="1"/>
</dbReference>
<dbReference type="GO" id="GO:0005524">
    <property type="term" value="F:ATP binding"/>
    <property type="evidence" value="ECO:0007669"/>
    <property type="project" value="UniProtKB-UniRule"/>
</dbReference>
<name>A0A2U1E708_9FIRM</name>
<dbReference type="Gene3D" id="3.30.300.10">
    <property type="match status" value="1"/>
</dbReference>
<evidence type="ECO:0000256" key="3">
    <source>
        <dbReference type="ARBA" id="ARBA00022598"/>
    </source>
</evidence>
<dbReference type="PROSITE" id="PS51553">
    <property type="entry name" value="GMPS_ATP_PPASE"/>
    <property type="match status" value="1"/>
</dbReference>
<dbReference type="InterPro" id="IPR001674">
    <property type="entry name" value="GMP_synth_C"/>
</dbReference>
<accession>A0A2U1E708</accession>
<comment type="caution">
    <text evidence="12">The sequence shown here is derived from an EMBL/GenBank/DDBJ whole genome shotgun (WGS) entry which is preliminary data.</text>
</comment>
<dbReference type="AlphaFoldDB" id="A0A2U1E708"/>
<dbReference type="FunFam" id="3.40.50.880:FF:000001">
    <property type="entry name" value="GMP synthase [glutamine-hydrolyzing]"/>
    <property type="match status" value="1"/>
</dbReference>
<dbReference type="GO" id="GO:0003921">
    <property type="term" value="F:GMP synthase activity"/>
    <property type="evidence" value="ECO:0007669"/>
    <property type="project" value="InterPro"/>
</dbReference>
<dbReference type="RefSeq" id="WP_116479427.1">
    <property type="nucleotide sequence ID" value="NZ_QEKV01000001.1"/>
</dbReference>
<dbReference type="UniPathway" id="UPA00189">
    <property type="reaction ID" value="UER00296"/>
</dbReference>
<comment type="function">
    <text evidence="1 9">Catalyzes the synthesis of GMP from XMP.</text>
</comment>
<dbReference type="FunFam" id="3.30.300.10:FF:000002">
    <property type="entry name" value="GMP synthase [glutamine-hydrolyzing]"/>
    <property type="match status" value="1"/>
</dbReference>
<comment type="subunit">
    <text evidence="9">Homodimer.</text>
</comment>
<dbReference type="InterPro" id="IPR014729">
    <property type="entry name" value="Rossmann-like_a/b/a_fold"/>
</dbReference>
<dbReference type="PANTHER" id="PTHR11922:SF2">
    <property type="entry name" value="GMP SYNTHASE [GLUTAMINE-HYDROLYZING]"/>
    <property type="match status" value="1"/>
</dbReference>
<evidence type="ECO:0000256" key="5">
    <source>
        <dbReference type="ARBA" id="ARBA00022749"/>
    </source>
</evidence>
<dbReference type="NCBIfam" id="NF000848">
    <property type="entry name" value="PRK00074.1"/>
    <property type="match status" value="1"/>
</dbReference>
<evidence type="ECO:0000256" key="2">
    <source>
        <dbReference type="ARBA" id="ARBA00005153"/>
    </source>
</evidence>
<keyword evidence="3 9" id="KW-0436">Ligase</keyword>
<evidence type="ECO:0000259" key="11">
    <source>
        <dbReference type="PROSITE" id="PS51553"/>
    </source>
</evidence>
<evidence type="ECO:0000256" key="9">
    <source>
        <dbReference type="HAMAP-Rule" id="MF_00344"/>
    </source>
</evidence>
<feature type="domain" description="GMPS ATP-PPase" evidence="11">
    <location>
        <begin position="193"/>
        <end position="382"/>
    </location>
</feature>
<dbReference type="EC" id="6.3.5.2" evidence="9"/>
<comment type="pathway">
    <text evidence="2 9">Purine metabolism; GMP biosynthesis; GMP from XMP (L-Gln route): step 1/1.</text>
</comment>
<organism evidence="12 13">
    <name type="scientific">Ezakiella coagulans</name>
    <dbReference type="NCBI Taxonomy" id="46507"/>
    <lineage>
        <taxon>Bacteria</taxon>
        <taxon>Bacillati</taxon>
        <taxon>Bacillota</taxon>
        <taxon>Tissierellia</taxon>
        <taxon>Ezakiella</taxon>
    </lineage>
</organism>
<keyword evidence="6 9" id="KW-0658">Purine biosynthesis</keyword>
<dbReference type="PRINTS" id="PR00096">
    <property type="entry name" value="GATASE"/>
</dbReference>
<evidence type="ECO:0000256" key="6">
    <source>
        <dbReference type="ARBA" id="ARBA00022755"/>
    </source>
</evidence>
<dbReference type="InterPro" id="IPR029062">
    <property type="entry name" value="Class_I_gatase-like"/>
</dbReference>
<dbReference type="Pfam" id="PF00958">
    <property type="entry name" value="GMP_synt_C"/>
    <property type="match status" value="1"/>
</dbReference>
<proteinExistence type="inferred from homology"/>
<dbReference type="PROSITE" id="PS51273">
    <property type="entry name" value="GATASE_TYPE_1"/>
    <property type="match status" value="1"/>
</dbReference>
<dbReference type="InterPro" id="IPR004739">
    <property type="entry name" value="GMP_synth_GATase"/>
</dbReference>